<proteinExistence type="predicted"/>
<organism evidence="3 4">
    <name type="scientific">Brevibacterium pityocampae</name>
    <dbReference type="NCBI Taxonomy" id="506594"/>
    <lineage>
        <taxon>Bacteria</taxon>
        <taxon>Bacillati</taxon>
        <taxon>Actinomycetota</taxon>
        <taxon>Actinomycetes</taxon>
        <taxon>Micrococcales</taxon>
        <taxon>Brevibacteriaceae</taxon>
        <taxon>Brevibacterium</taxon>
    </lineage>
</organism>
<feature type="compositionally biased region" description="Low complexity" evidence="1">
    <location>
        <begin position="12"/>
        <end position="21"/>
    </location>
</feature>
<reference evidence="4" key="1">
    <citation type="journal article" date="2019" name="Int. J. Syst. Evol. Microbiol.">
        <title>The Global Catalogue of Microorganisms (GCM) 10K type strain sequencing project: providing services to taxonomists for standard genome sequencing and annotation.</title>
        <authorList>
            <consortium name="The Broad Institute Genomics Platform"/>
            <consortium name="The Broad Institute Genome Sequencing Center for Infectious Disease"/>
            <person name="Wu L."/>
            <person name="Ma J."/>
        </authorList>
    </citation>
    <scope>NUCLEOTIDE SEQUENCE [LARGE SCALE GENOMIC DNA]</scope>
    <source>
        <strain evidence="4">JCM 17808</strain>
    </source>
</reference>
<protein>
    <recommendedName>
        <fullName evidence="5">DUF2975 domain-containing protein</fullName>
    </recommendedName>
</protein>
<name>A0ABP8J744_9MICO</name>
<keyword evidence="4" id="KW-1185">Reference proteome</keyword>
<dbReference type="Proteomes" id="UP001500642">
    <property type="component" value="Unassembled WGS sequence"/>
</dbReference>
<feature type="transmembrane region" description="Helical" evidence="2">
    <location>
        <begin position="140"/>
        <end position="159"/>
    </location>
</feature>
<evidence type="ECO:0000256" key="1">
    <source>
        <dbReference type="SAM" id="MobiDB-lite"/>
    </source>
</evidence>
<feature type="transmembrane region" description="Helical" evidence="2">
    <location>
        <begin position="30"/>
        <end position="52"/>
    </location>
</feature>
<sequence length="215" mass="22801">MSTPSPTPASPTPETSAPSGSKRTWTGLEIYPLVVVILIIGGRVTELFRAFIDRTFEVDLALRGEEPVTTQLGDHEVLARGVIDFRLPADDLAGATQGFLIAADIILVLGLLLAGWCAVRAIGLVSKGLAFDPRTRRSMRGLFFSVFAAGAVSGIVQMLGDNLVIRDLGLAELPIDNSIQSGLIWGWLAVLGGIGVIGLLLDRGARVEDELEGVI</sequence>
<accession>A0ABP8J744</accession>
<dbReference type="RefSeq" id="WP_137318119.1">
    <property type="nucleotide sequence ID" value="NZ_BAABGL010000004.1"/>
</dbReference>
<feature type="transmembrane region" description="Helical" evidence="2">
    <location>
        <begin position="98"/>
        <end position="119"/>
    </location>
</feature>
<feature type="compositionally biased region" description="Pro residues" evidence="1">
    <location>
        <begin position="1"/>
        <end position="11"/>
    </location>
</feature>
<keyword evidence="2" id="KW-1133">Transmembrane helix</keyword>
<evidence type="ECO:0008006" key="5">
    <source>
        <dbReference type="Google" id="ProtNLM"/>
    </source>
</evidence>
<evidence type="ECO:0000313" key="4">
    <source>
        <dbReference type="Proteomes" id="UP001500642"/>
    </source>
</evidence>
<keyword evidence="2" id="KW-0472">Membrane</keyword>
<evidence type="ECO:0000256" key="2">
    <source>
        <dbReference type="SAM" id="Phobius"/>
    </source>
</evidence>
<keyword evidence="2" id="KW-0812">Transmembrane</keyword>
<feature type="transmembrane region" description="Helical" evidence="2">
    <location>
        <begin position="179"/>
        <end position="201"/>
    </location>
</feature>
<dbReference type="EMBL" id="BAABGL010000004">
    <property type="protein sequence ID" value="GAA4386250.1"/>
    <property type="molecule type" value="Genomic_DNA"/>
</dbReference>
<evidence type="ECO:0000313" key="3">
    <source>
        <dbReference type="EMBL" id="GAA4386250.1"/>
    </source>
</evidence>
<feature type="region of interest" description="Disordered" evidence="1">
    <location>
        <begin position="1"/>
        <end position="22"/>
    </location>
</feature>
<gene>
    <name evidence="3" type="ORF">GCM10023167_08970</name>
</gene>
<comment type="caution">
    <text evidence="3">The sequence shown here is derived from an EMBL/GenBank/DDBJ whole genome shotgun (WGS) entry which is preliminary data.</text>
</comment>